<sequence>MAKKKNKSKFQKVVAWLHLWPSLVSGIIVLFVCLTGTIIVYSDEIMDLSAGSSLYVTPQENRITHDEIFDNIEDLNPNYRISELVFFKDPARSIRLRVFDIKEKSLVMIYMNPYTGSVLKIDSTVYFFFVVAHLHAELLAGPIGGWIVIISTIIFLIGCITGLVLWWPKKWTKTTRQASFKIKWRARFKRLNYDLHNVLGFYALPSSIILSITGLIIFFHPLMDFTVKRSGGDTEKLETFLPKADSTLVAKDLVSLAYKTLENEYPEKEAVNSWVFNLDKAGSYTFNSGKPGLKSIENLDVTVYNKYTGEKIEMQKPLIIKTKTENIVWQLHMGQWWGQIGKLITFLTGVIATSLSVTGFLIWWGRRKNKNKKHKASLT</sequence>
<keyword evidence="1" id="KW-0812">Transmembrane</keyword>
<proteinExistence type="predicted"/>
<feature type="transmembrane region" description="Helical" evidence="1">
    <location>
        <begin position="20"/>
        <end position="41"/>
    </location>
</feature>
<name>A0A090W674_9FLAO</name>
<dbReference type="InterPro" id="IPR005625">
    <property type="entry name" value="PepSY-ass_TM"/>
</dbReference>
<dbReference type="EMBL" id="BBNQ01000009">
    <property type="protein sequence ID" value="GAL63012.1"/>
    <property type="molecule type" value="Genomic_DNA"/>
</dbReference>
<protein>
    <submittedName>
        <fullName evidence="2">Putative iron-regulated membrane protein</fullName>
    </submittedName>
</protein>
<dbReference type="AlphaFoldDB" id="A0A090W674"/>
<dbReference type="PANTHER" id="PTHR34219:SF3">
    <property type="entry name" value="BLL7967 PROTEIN"/>
    <property type="match status" value="1"/>
</dbReference>
<dbReference type="RefSeq" id="WP_042504796.1">
    <property type="nucleotide sequence ID" value="NZ_BBNQ01000009.1"/>
</dbReference>
<dbReference type="Proteomes" id="UP000029644">
    <property type="component" value="Unassembled WGS sequence"/>
</dbReference>
<accession>A0A090W674</accession>
<evidence type="ECO:0000256" key="1">
    <source>
        <dbReference type="SAM" id="Phobius"/>
    </source>
</evidence>
<organism evidence="2 3">
    <name type="scientific">Algibacter lectus</name>
    <dbReference type="NCBI Taxonomy" id="221126"/>
    <lineage>
        <taxon>Bacteria</taxon>
        <taxon>Pseudomonadati</taxon>
        <taxon>Bacteroidota</taxon>
        <taxon>Flavobacteriia</taxon>
        <taxon>Flavobacteriales</taxon>
        <taxon>Flavobacteriaceae</taxon>
        <taxon>Algibacter</taxon>
    </lineage>
</organism>
<dbReference type="PANTHER" id="PTHR34219">
    <property type="entry name" value="IRON-REGULATED INNER MEMBRANE PROTEIN-RELATED"/>
    <property type="match status" value="1"/>
</dbReference>
<comment type="caution">
    <text evidence="2">The sequence shown here is derived from an EMBL/GenBank/DDBJ whole genome shotgun (WGS) entry which is preliminary data.</text>
</comment>
<dbReference type="OrthoDB" id="111691at2"/>
<evidence type="ECO:0000313" key="2">
    <source>
        <dbReference type="EMBL" id="GAL63012.1"/>
    </source>
</evidence>
<feature type="transmembrane region" description="Helical" evidence="1">
    <location>
        <begin position="195"/>
        <end position="219"/>
    </location>
</feature>
<gene>
    <name evidence="2" type="ORF">JCM19300_1030</name>
</gene>
<keyword evidence="1" id="KW-0472">Membrane</keyword>
<feature type="transmembrane region" description="Helical" evidence="1">
    <location>
        <begin position="343"/>
        <end position="365"/>
    </location>
</feature>
<keyword evidence="1" id="KW-1133">Transmembrane helix</keyword>
<evidence type="ECO:0000313" key="3">
    <source>
        <dbReference type="Proteomes" id="UP000029644"/>
    </source>
</evidence>
<feature type="transmembrane region" description="Helical" evidence="1">
    <location>
        <begin position="143"/>
        <end position="167"/>
    </location>
</feature>
<reference evidence="2 3" key="1">
    <citation type="journal article" date="2014" name="Genome Announc.">
        <title>Draft Genome Sequences of Marine Flavobacterium Algibacter lectus Strains SS8 and NR4.</title>
        <authorList>
            <person name="Takatani N."/>
            <person name="Nakanishi M."/>
            <person name="Meirelles P."/>
            <person name="Mino S."/>
            <person name="Suda W."/>
            <person name="Oshima K."/>
            <person name="Hattori M."/>
            <person name="Ohkuma M."/>
            <person name="Hosokawa M."/>
            <person name="Miyashita K."/>
            <person name="Thompson F.L."/>
            <person name="Niwa A."/>
            <person name="Sawabe T."/>
            <person name="Sawabe T."/>
        </authorList>
    </citation>
    <scope>NUCLEOTIDE SEQUENCE [LARGE SCALE GENOMIC DNA]</scope>
    <source>
        <strain evidence="2 3">JCM 19300</strain>
    </source>
</reference>
<dbReference type="Pfam" id="PF03929">
    <property type="entry name" value="PepSY_TM"/>
    <property type="match status" value="1"/>
</dbReference>